<accession>A0A9X4MX87</accession>
<dbReference type="PANTHER" id="PTHR34385">
    <property type="entry name" value="D-ALANYL-D-ALANINE CARBOXYPEPTIDASE"/>
    <property type="match status" value="1"/>
</dbReference>
<protein>
    <submittedName>
        <fullName evidence="3">M15 family metallopeptidase</fullName>
    </submittedName>
</protein>
<dbReference type="PROSITE" id="PS51318">
    <property type="entry name" value="TAT"/>
    <property type="match status" value="1"/>
</dbReference>
<dbReference type="EMBL" id="JANCMU010000005">
    <property type="protein sequence ID" value="MDG4946551.1"/>
    <property type="molecule type" value="Genomic_DNA"/>
</dbReference>
<keyword evidence="4" id="KW-1185">Reference proteome</keyword>
<dbReference type="RefSeq" id="WP_304420929.1">
    <property type="nucleotide sequence ID" value="NZ_JANCMU010000005.1"/>
</dbReference>
<feature type="domain" description="D-alanyl-D-alanine carboxypeptidase-like core" evidence="2">
    <location>
        <begin position="56"/>
        <end position="200"/>
    </location>
</feature>
<comment type="caution">
    <text evidence="3">The sequence shown here is derived from an EMBL/GenBank/DDBJ whole genome shotgun (WGS) entry which is preliminary data.</text>
</comment>
<dbReference type="Proteomes" id="UP001152599">
    <property type="component" value="Unassembled WGS sequence"/>
</dbReference>
<dbReference type="InterPro" id="IPR003709">
    <property type="entry name" value="VanY-like_core_dom"/>
</dbReference>
<dbReference type="AlphaFoldDB" id="A0A9X4MX87"/>
<dbReference type="InterPro" id="IPR006311">
    <property type="entry name" value="TAT_signal"/>
</dbReference>
<dbReference type="Pfam" id="PF02557">
    <property type="entry name" value="VanY"/>
    <property type="match status" value="1"/>
</dbReference>
<feature type="chain" id="PRO_5040718302" evidence="1">
    <location>
        <begin position="27"/>
        <end position="251"/>
    </location>
</feature>
<evidence type="ECO:0000256" key="1">
    <source>
        <dbReference type="SAM" id="SignalP"/>
    </source>
</evidence>
<reference evidence="3" key="1">
    <citation type="submission" date="2022-07" db="EMBL/GenBank/DDBJ databases">
        <title>Description and genome-wide analysis of Profundicola chukchiensis gen. nov., sp. nov., marine bacteria isolated from bottom sediments of the Chukchi Sea.</title>
        <authorList>
            <person name="Romanenko L."/>
            <person name="Otstavnykh N."/>
            <person name="Kurilenko V."/>
            <person name="Eremeev V."/>
            <person name="Velansky P."/>
            <person name="Mikhailov V."/>
            <person name="Isaeva M."/>
        </authorList>
    </citation>
    <scope>NUCLEOTIDE SEQUENCE</scope>
    <source>
        <strain evidence="3">KMM 9713</strain>
    </source>
</reference>
<dbReference type="Gene3D" id="3.30.1380.10">
    <property type="match status" value="1"/>
</dbReference>
<feature type="signal peptide" evidence="1">
    <location>
        <begin position="1"/>
        <end position="26"/>
    </location>
</feature>
<dbReference type="GO" id="GO:0006508">
    <property type="term" value="P:proteolysis"/>
    <property type="evidence" value="ECO:0007669"/>
    <property type="project" value="InterPro"/>
</dbReference>
<dbReference type="InterPro" id="IPR009045">
    <property type="entry name" value="Zn_M74/Hedgehog-like"/>
</dbReference>
<dbReference type="PANTHER" id="PTHR34385:SF1">
    <property type="entry name" value="PEPTIDOGLYCAN L-ALANYL-D-GLUTAMATE ENDOPEPTIDASE CWLK"/>
    <property type="match status" value="1"/>
</dbReference>
<organism evidence="3 4">
    <name type="scientific">Profundicola chukchiensis</name>
    <dbReference type="NCBI Taxonomy" id="2961959"/>
    <lineage>
        <taxon>Bacteria</taxon>
        <taxon>Pseudomonadati</taxon>
        <taxon>Bacteroidota</taxon>
        <taxon>Flavobacteriia</taxon>
        <taxon>Flavobacteriales</taxon>
        <taxon>Weeksellaceae</taxon>
        <taxon>Profundicola</taxon>
    </lineage>
</organism>
<evidence type="ECO:0000313" key="4">
    <source>
        <dbReference type="Proteomes" id="UP001152599"/>
    </source>
</evidence>
<evidence type="ECO:0000259" key="2">
    <source>
        <dbReference type="Pfam" id="PF02557"/>
    </source>
</evidence>
<dbReference type="InterPro" id="IPR052179">
    <property type="entry name" value="DD-CPase-like"/>
</dbReference>
<gene>
    <name evidence="3" type="ORF">NMK71_09005</name>
</gene>
<proteinExistence type="predicted"/>
<evidence type="ECO:0000313" key="3">
    <source>
        <dbReference type="EMBL" id="MDG4946551.1"/>
    </source>
</evidence>
<dbReference type="SUPFAM" id="SSF55166">
    <property type="entry name" value="Hedgehog/DD-peptidase"/>
    <property type="match status" value="1"/>
</dbReference>
<sequence length="251" mass="29162">MSNSRRDFIKKSLLLGVALSTPMALSAMFTNQEELTFSVDELMGKANPKMFGNGYKLRKEVHESLVKLTAAAKKDGFSPYVVSSYRNYNHQKRIWDNKYIKYTRDQKLSPEKAIEKIIAYSTIPGTSRHHWGTDFDIIDGAKGVANNPLNEKHFNEGGVYHEFKLWMNKHAEDFGFYEVYTNAKDRKGFKYEPWHFSYLPTSCEMLREYINQGVIQNIQFSDIQGAKHITAEFLERYYNENVLDINTELIP</sequence>
<dbReference type="CDD" id="cd14847">
    <property type="entry name" value="DD-carboxypeptidase_like"/>
    <property type="match status" value="1"/>
</dbReference>
<dbReference type="GO" id="GO:0008233">
    <property type="term" value="F:peptidase activity"/>
    <property type="evidence" value="ECO:0007669"/>
    <property type="project" value="InterPro"/>
</dbReference>
<keyword evidence="1" id="KW-0732">Signal</keyword>
<name>A0A9X4MX87_9FLAO</name>